<keyword evidence="4" id="KW-1185">Reference proteome</keyword>
<dbReference type="InterPro" id="IPR029057">
    <property type="entry name" value="PRTase-like"/>
</dbReference>
<evidence type="ECO:0000313" key="4">
    <source>
        <dbReference type="Proteomes" id="UP000316181"/>
    </source>
</evidence>
<sequence length="266" mass="27691">MDEARPLVAYKFAMGTFAGDDQRRAGPSWRAICTAIGHVVVPVRCAGCGLYDTQLCAPCRAMWERKPFRCEQFAGRLDLADGGHAMPVWALSHYRDEPREVILAAKEGGRHDLHALLGLAAVRAGKAARAHVGGGRMLAAVPVPSRPATIRRRGADLTAALARHVASAGAMGCAPALRAHNRRADQVGLGAAGRARNQAGSVSVRAGALPVGRDVILVDDIVTTGATLRECQLVLGRANVRVVGAVVLACAVAPGGSVYASLSKSG</sequence>
<evidence type="ECO:0000259" key="2">
    <source>
        <dbReference type="Pfam" id="PF00156"/>
    </source>
</evidence>
<dbReference type="Proteomes" id="UP000316181">
    <property type="component" value="Unassembled WGS sequence"/>
</dbReference>
<keyword evidence="3" id="KW-0328">Glycosyltransferase</keyword>
<proteinExistence type="inferred from homology"/>
<dbReference type="Gene3D" id="3.40.50.2020">
    <property type="match status" value="1"/>
</dbReference>
<feature type="domain" description="Phosphoribosyltransferase" evidence="2">
    <location>
        <begin position="149"/>
        <end position="249"/>
    </location>
</feature>
<dbReference type="Pfam" id="PF00156">
    <property type="entry name" value="Pribosyltran"/>
    <property type="match status" value="1"/>
</dbReference>
<reference evidence="3 4" key="1">
    <citation type="submission" date="2019-06" db="EMBL/GenBank/DDBJ databases">
        <title>Sequencing the genomes of 1000 actinobacteria strains.</title>
        <authorList>
            <person name="Klenk H.-P."/>
        </authorList>
    </citation>
    <scope>NUCLEOTIDE SEQUENCE [LARGE SCALE GENOMIC DNA]</scope>
    <source>
        <strain evidence="3 4">DSM 10596</strain>
    </source>
</reference>
<gene>
    <name evidence="3" type="ORF">FB389_0857</name>
</gene>
<keyword evidence="3" id="KW-0808">Transferase</keyword>
<dbReference type="InterPro" id="IPR051910">
    <property type="entry name" value="ComF/GntX_DNA_util-trans"/>
</dbReference>
<comment type="caution">
    <text evidence="3">The sequence shown here is derived from an EMBL/GenBank/DDBJ whole genome shotgun (WGS) entry which is preliminary data.</text>
</comment>
<dbReference type="OrthoDB" id="5242900at2"/>
<accession>A0A542SPL4</accession>
<dbReference type="PANTHER" id="PTHR47505:SF1">
    <property type="entry name" value="DNA UTILIZATION PROTEIN YHGH"/>
    <property type="match status" value="1"/>
</dbReference>
<dbReference type="AlphaFoldDB" id="A0A542SPL4"/>
<dbReference type="PANTHER" id="PTHR47505">
    <property type="entry name" value="DNA UTILIZATION PROTEIN YHGH"/>
    <property type="match status" value="1"/>
</dbReference>
<dbReference type="GO" id="GO:0016757">
    <property type="term" value="F:glycosyltransferase activity"/>
    <property type="evidence" value="ECO:0007669"/>
    <property type="project" value="UniProtKB-KW"/>
</dbReference>
<evidence type="ECO:0000313" key="3">
    <source>
        <dbReference type="EMBL" id="TQK76197.1"/>
    </source>
</evidence>
<comment type="similarity">
    <text evidence="1">Belongs to the ComF/GntX family.</text>
</comment>
<dbReference type="SUPFAM" id="SSF53271">
    <property type="entry name" value="PRTase-like"/>
    <property type="match status" value="1"/>
</dbReference>
<organism evidence="3 4">
    <name type="scientific">Rarobacter incanus</name>
    <dbReference type="NCBI Taxonomy" id="153494"/>
    <lineage>
        <taxon>Bacteria</taxon>
        <taxon>Bacillati</taxon>
        <taxon>Actinomycetota</taxon>
        <taxon>Actinomycetes</taxon>
        <taxon>Micrococcales</taxon>
        <taxon>Rarobacteraceae</taxon>
        <taxon>Rarobacter</taxon>
    </lineage>
</organism>
<dbReference type="EMBL" id="VFNV01000001">
    <property type="protein sequence ID" value="TQK76197.1"/>
    <property type="molecule type" value="Genomic_DNA"/>
</dbReference>
<protein>
    <submittedName>
        <fullName evidence="3">Putative amidophosphoribosyltransferase</fullName>
    </submittedName>
</protein>
<name>A0A542SPL4_9MICO</name>
<dbReference type="CDD" id="cd06223">
    <property type="entry name" value="PRTases_typeI"/>
    <property type="match status" value="1"/>
</dbReference>
<dbReference type="InterPro" id="IPR000836">
    <property type="entry name" value="PRTase_dom"/>
</dbReference>
<evidence type="ECO:0000256" key="1">
    <source>
        <dbReference type="ARBA" id="ARBA00008007"/>
    </source>
</evidence>